<dbReference type="PANTHER" id="PTHR43547">
    <property type="entry name" value="TWO-COMPONENT HISTIDINE KINASE"/>
    <property type="match status" value="1"/>
</dbReference>
<evidence type="ECO:0000256" key="1">
    <source>
        <dbReference type="ARBA" id="ARBA00000085"/>
    </source>
</evidence>
<keyword evidence="8" id="KW-0472">Membrane</keyword>
<proteinExistence type="predicted"/>
<evidence type="ECO:0000259" key="9">
    <source>
        <dbReference type="PROSITE" id="PS50109"/>
    </source>
</evidence>
<accession>A0A1K1Q025</accession>
<dbReference type="Gene3D" id="3.30.565.10">
    <property type="entry name" value="Histidine kinase-like ATPase, C-terminal domain"/>
    <property type="match status" value="1"/>
</dbReference>
<feature type="transmembrane region" description="Helical" evidence="8">
    <location>
        <begin position="12"/>
        <end position="31"/>
    </location>
</feature>
<evidence type="ECO:0000313" key="10">
    <source>
        <dbReference type="EMBL" id="SFW53370.1"/>
    </source>
</evidence>
<evidence type="ECO:0000256" key="2">
    <source>
        <dbReference type="ARBA" id="ARBA00004370"/>
    </source>
</evidence>
<protein>
    <recommendedName>
        <fullName evidence="3">histidine kinase</fullName>
        <ecNumber evidence="3">2.7.13.3</ecNumber>
    </recommendedName>
</protein>
<dbReference type="GO" id="GO:0016020">
    <property type="term" value="C:membrane"/>
    <property type="evidence" value="ECO:0007669"/>
    <property type="project" value="UniProtKB-SubCell"/>
</dbReference>
<sequence>MYKKVHMRLTILFTAVCMLIISIMSAAYLYLNYNSIYNNAFSSFSKDIVIFSSSFSNSSVLSHEWLQSMQKNYNYRYLIYDNDKPIQFTRNNSTPEELKLIDDICSTYSEDITQLKYSGISQNKIYRLGKNSDKKFVGVISIPGEYGNTIIYTINLLPKEKQQVRKLFISFIVIILLASVALYIFAYLFTRRLLKPVKESQEKQELFIAAASHEIRNPVNTIISALEAADKGDAEQQKNFSAIAKKEGIRLKTLTEDLLTIARTKTGSFNFETSPEELDTIVIDCYEAFLAPAQDKSISLKINIPDGTVPKAMINPTRIKQVISILLNNAISYTPEKGVVHLSYALSSQYHVISVSDSGSGISDKDKEHLFEYFYRADHSREDRSHFGLGLAIAKEIVELHNGTISVMNGQKQGTIFTVNLPIEHK</sequence>
<comment type="subcellular location">
    <subcellularLocation>
        <location evidence="2">Membrane</location>
    </subcellularLocation>
</comment>
<dbReference type="SMART" id="SM00388">
    <property type="entry name" value="HisKA"/>
    <property type="match status" value="1"/>
</dbReference>
<dbReference type="Proteomes" id="UP000183461">
    <property type="component" value="Unassembled WGS sequence"/>
</dbReference>
<evidence type="ECO:0000256" key="4">
    <source>
        <dbReference type="ARBA" id="ARBA00022553"/>
    </source>
</evidence>
<dbReference type="EMBL" id="FPIP01000012">
    <property type="protein sequence ID" value="SFW53370.1"/>
    <property type="molecule type" value="Genomic_DNA"/>
</dbReference>
<dbReference type="Pfam" id="PF00512">
    <property type="entry name" value="HisKA"/>
    <property type="match status" value="1"/>
</dbReference>
<dbReference type="SMART" id="SM00387">
    <property type="entry name" value="HATPase_c"/>
    <property type="match status" value="1"/>
</dbReference>
<dbReference type="SUPFAM" id="SSF55874">
    <property type="entry name" value="ATPase domain of HSP90 chaperone/DNA topoisomerase II/histidine kinase"/>
    <property type="match status" value="1"/>
</dbReference>
<dbReference type="PANTHER" id="PTHR43547:SF2">
    <property type="entry name" value="HYBRID SIGNAL TRANSDUCTION HISTIDINE KINASE C"/>
    <property type="match status" value="1"/>
</dbReference>
<dbReference type="RefSeq" id="WP_072301329.1">
    <property type="nucleotide sequence ID" value="NZ_FPIP01000012.1"/>
</dbReference>
<evidence type="ECO:0000256" key="8">
    <source>
        <dbReference type="SAM" id="Phobius"/>
    </source>
</evidence>
<name>A0A1K1Q025_RUMFL</name>
<dbReference type="Pfam" id="PF02518">
    <property type="entry name" value="HATPase_c"/>
    <property type="match status" value="1"/>
</dbReference>
<dbReference type="CDD" id="cd00082">
    <property type="entry name" value="HisKA"/>
    <property type="match status" value="1"/>
</dbReference>
<dbReference type="GO" id="GO:0000155">
    <property type="term" value="F:phosphorelay sensor kinase activity"/>
    <property type="evidence" value="ECO:0007669"/>
    <property type="project" value="InterPro"/>
</dbReference>
<dbReference type="Gene3D" id="1.10.287.130">
    <property type="match status" value="1"/>
</dbReference>
<feature type="transmembrane region" description="Helical" evidence="8">
    <location>
        <begin position="167"/>
        <end position="189"/>
    </location>
</feature>
<evidence type="ECO:0000256" key="3">
    <source>
        <dbReference type="ARBA" id="ARBA00012438"/>
    </source>
</evidence>
<organism evidence="10 11">
    <name type="scientific">Ruminococcus flavefaciens</name>
    <dbReference type="NCBI Taxonomy" id="1265"/>
    <lineage>
        <taxon>Bacteria</taxon>
        <taxon>Bacillati</taxon>
        <taxon>Bacillota</taxon>
        <taxon>Clostridia</taxon>
        <taxon>Eubacteriales</taxon>
        <taxon>Oscillospiraceae</taxon>
        <taxon>Ruminococcus</taxon>
    </lineage>
</organism>
<keyword evidence="6 10" id="KW-0418">Kinase</keyword>
<keyword evidence="8" id="KW-1133">Transmembrane helix</keyword>
<dbReference type="PROSITE" id="PS50109">
    <property type="entry name" value="HIS_KIN"/>
    <property type="match status" value="1"/>
</dbReference>
<reference evidence="10 11" key="1">
    <citation type="submission" date="2016-11" db="EMBL/GenBank/DDBJ databases">
        <authorList>
            <person name="Jaros S."/>
            <person name="Januszkiewicz K."/>
            <person name="Wedrychowicz H."/>
        </authorList>
    </citation>
    <scope>NUCLEOTIDE SEQUENCE [LARGE SCALE GENOMIC DNA]</scope>
    <source>
        <strain evidence="10 11">YL228</strain>
    </source>
</reference>
<keyword evidence="8" id="KW-0812">Transmembrane</keyword>
<evidence type="ECO:0000313" key="11">
    <source>
        <dbReference type="Proteomes" id="UP000183461"/>
    </source>
</evidence>
<dbReference type="InterPro" id="IPR005467">
    <property type="entry name" value="His_kinase_dom"/>
</dbReference>
<dbReference type="InterPro" id="IPR004358">
    <property type="entry name" value="Sig_transdc_His_kin-like_C"/>
</dbReference>
<dbReference type="SUPFAM" id="SSF47384">
    <property type="entry name" value="Homodimeric domain of signal transducing histidine kinase"/>
    <property type="match status" value="1"/>
</dbReference>
<dbReference type="AlphaFoldDB" id="A0A1K1Q025"/>
<dbReference type="PRINTS" id="PR00344">
    <property type="entry name" value="BCTRLSENSOR"/>
</dbReference>
<feature type="domain" description="Histidine kinase" evidence="9">
    <location>
        <begin position="210"/>
        <end position="425"/>
    </location>
</feature>
<comment type="catalytic activity">
    <reaction evidence="1">
        <text>ATP + protein L-histidine = ADP + protein N-phospho-L-histidine.</text>
        <dbReference type="EC" id="2.7.13.3"/>
    </reaction>
</comment>
<dbReference type="FunFam" id="3.30.565.10:FF:000006">
    <property type="entry name" value="Sensor histidine kinase WalK"/>
    <property type="match status" value="1"/>
</dbReference>
<dbReference type="EC" id="2.7.13.3" evidence="3"/>
<keyword evidence="7" id="KW-0902">Two-component regulatory system</keyword>
<keyword evidence="5" id="KW-0808">Transferase</keyword>
<keyword evidence="4" id="KW-0597">Phosphoprotein</keyword>
<gene>
    <name evidence="10" type="ORF">SAMN02910280_0281</name>
</gene>
<evidence type="ECO:0000256" key="7">
    <source>
        <dbReference type="ARBA" id="ARBA00023012"/>
    </source>
</evidence>
<dbReference type="InterPro" id="IPR003594">
    <property type="entry name" value="HATPase_dom"/>
</dbReference>
<dbReference type="InterPro" id="IPR036097">
    <property type="entry name" value="HisK_dim/P_sf"/>
</dbReference>
<dbReference type="InterPro" id="IPR036890">
    <property type="entry name" value="HATPase_C_sf"/>
</dbReference>
<evidence type="ECO:0000256" key="5">
    <source>
        <dbReference type="ARBA" id="ARBA00022679"/>
    </source>
</evidence>
<dbReference type="InterPro" id="IPR003661">
    <property type="entry name" value="HisK_dim/P_dom"/>
</dbReference>
<evidence type="ECO:0000256" key="6">
    <source>
        <dbReference type="ARBA" id="ARBA00022777"/>
    </source>
</evidence>